<sequence length="86" mass="10005">TKTLKRKTICRRSEPMLDSDSSETEILKLSDDDDVEESDEGCGDEFDIPNPENVNIEDFLLIKFDKNIFVVYYVAKVISEYRSTKY</sequence>
<evidence type="ECO:0000313" key="2">
    <source>
        <dbReference type="Proteomes" id="UP001516400"/>
    </source>
</evidence>
<proteinExistence type="predicted"/>
<dbReference type="EMBL" id="JABFTP020000124">
    <property type="protein sequence ID" value="KAL3279701.1"/>
    <property type="molecule type" value="Genomic_DNA"/>
</dbReference>
<evidence type="ECO:0000313" key="1">
    <source>
        <dbReference type="EMBL" id="KAL3279701.1"/>
    </source>
</evidence>
<gene>
    <name evidence="1" type="ORF">HHI36_017207</name>
</gene>
<accession>A0ABD2NMV6</accession>
<protein>
    <submittedName>
        <fullName evidence="1">Uncharacterized protein</fullName>
    </submittedName>
</protein>
<keyword evidence="2" id="KW-1185">Reference proteome</keyword>
<name>A0ABD2NMV6_9CUCU</name>
<feature type="non-terminal residue" evidence="1">
    <location>
        <position position="1"/>
    </location>
</feature>
<organism evidence="1 2">
    <name type="scientific">Cryptolaemus montrouzieri</name>
    <dbReference type="NCBI Taxonomy" id="559131"/>
    <lineage>
        <taxon>Eukaryota</taxon>
        <taxon>Metazoa</taxon>
        <taxon>Ecdysozoa</taxon>
        <taxon>Arthropoda</taxon>
        <taxon>Hexapoda</taxon>
        <taxon>Insecta</taxon>
        <taxon>Pterygota</taxon>
        <taxon>Neoptera</taxon>
        <taxon>Endopterygota</taxon>
        <taxon>Coleoptera</taxon>
        <taxon>Polyphaga</taxon>
        <taxon>Cucujiformia</taxon>
        <taxon>Coccinelloidea</taxon>
        <taxon>Coccinellidae</taxon>
        <taxon>Scymninae</taxon>
        <taxon>Scymnini</taxon>
        <taxon>Cryptolaemus</taxon>
    </lineage>
</organism>
<comment type="caution">
    <text evidence="1">The sequence shown here is derived from an EMBL/GenBank/DDBJ whole genome shotgun (WGS) entry which is preliminary data.</text>
</comment>
<reference evidence="1 2" key="1">
    <citation type="journal article" date="2021" name="BMC Biol.">
        <title>Horizontally acquired antibacterial genes associated with adaptive radiation of ladybird beetles.</title>
        <authorList>
            <person name="Li H.S."/>
            <person name="Tang X.F."/>
            <person name="Huang Y.H."/>
            <person name="Xu Z.Y."/>
            <person name="Chen M.L."/>
            <person name="Du X.Y."/>
            <person name="Qiu B.Y."/>
            <person name="Chen P.T."/>
            <person name="Zhang W."/>
            <person name="Slipinski A."/>
            <person name="Escalona H.E."/>
            <person name="Waterhouse R.M."/>
            <person name="Zwick A."/>
            <person name="Pang H."/>
        </authorList>
    </citation>
    <scope>NUCLEOTIDE SEQUENCE [LARGE SCALE GENOMIC DNA]</scope>
    <source>
        <strain evidence="1">SYSU2018</strain>
    </source>
</reference>
<dbReference type="AlphaFoldDB" id="A0ABD2NMV6"/>
<dbReference type="Proteomes" id="UP001516400">
    <property type="component" value="Unassembled WGS sequence"/>
</dbReference>